<dbReference type="EMBL" id="GL891304">
    <property type="protein sequence ID" value="EGO58260.1"/>
    <property type="molecule type" value="Genomic_DNA"/>
</dbReference>
<dbReference type="GeneID" id="20830531"/>
<dbReference type="InterPro" id="IPR053175">
    <property type="entry name" value="DHMBA_Reg_Transcription_Factor"/>
</dbReference>
<protein>
    <recommendedName>
        <fullName evidence="4">Transcription factor domain-containing protein</fullName>
    </recommendedName>
</protein>
<dbReference type="HOGENOM" id="CLU_013866_7_1_1"/>
<dbReference type="Proteomes" id="UP000008065">
    <property type="component" value="Unassembled WGS sequence"/>
</dbReference>
<dbReference type="VEuPathDB" id="FungiDB:NEUTE1DRAFT_82651"/>
<evidence type="ECO:0000313" key="3">
    <source>
        <dbReference type="Proteomes" id="UP000008065"/>
    </source>
</evidence>
<organism evidence="2 3">
    <name type="scientific">Neurospora tetrasperma (strain FGSC 2508 / ATCC MYA-4615 / P0657)</name>
    <dbReference type="NCBI Taxonomy" id="510951"/>
    <lineage>
        <taxon>Eukaryota</taxon>
        <taxon>Fungi</taxon>
        <taxon>Dikarya</taxon>
        <taxon>Ascomycota</taxon>
        <taxon>Pezizomycotina</taxon>
        <taxon>Sordariomycetes</taxon>
        <taxon>Sordariomycetidae</taxon>
        <taxon>Sordariales</taxon>
        <taxon>Sordariaceae</taxon>
        <taxon>Neurospora</taxon>
    </lineage>
</organism>
<gene>
    <name evidence="2" type="ORF">NEUTE1DRAFT_82651</name>
</gene>
<feature type="region of interest" description="Disordered" evidence="1">
    <location>
        <begin position="472"/>
        <end position="497"/>
    </location>
</feature>
<dbReference type="KEGG" id="nte:NEUTE1DRAFT82651"/>
<dbReference type="PANTHER" id="PTHR38791">
    <property type="entry name" value="ZN(II)2CYS6 TRANSCRIPTION FACTOR (EUROFUNG)-RELATED-RELATED"/>
    <property type="match status" value="1"/>
</dbReference>
<name>F8MKN2_NEUT8</name>
<dbReference type="OrthoDB" id="5280547at2759"/>
<evidence type="ECO:0000313" key="2">
    <source>
        <dbReference type="EMBL" id="EGO58260.1"/>
    </source>
</evidence>
<proteinExistence type="predicted"/>
<evidence type="ECO:0008006" key="4">
    <source>
        <dbReference type="Google" id="ProtNLM"/>
    </source>
</evidence>
<evidence type="ECO:0000256" key="1">
    <source>
        <dbReference type="SAM" id="MobiDB-lite"/>
    </source>
</evidence>
<dbReference type="RefSeq" id="XP_009851313.1">
    <property type="nucleotide sequence ID" value="XM_009853011.1"/>
</dbReference>
<accession>F8MKN2</accession>
<feature type="region of interest" description="Disordered" evidence="1">
    <location>
        <begin position="34"/>
        <end position="66"/>
    </location>
</feature>
<dbReference type="PANTHER" id="PTHR38791:SF5">
    <property type="entry name" value="TRANSCRIPTION FACTOR DBAG-RELATED"/>
    <property type="match status" value="1"/>
</dbReference>
<sequence>MCNEQISTKDQLSLMFRDESTKVIQKAHAQWGISDLPDSADSPSSSSSFSSSSSSSTPSPKSVVSSRSYFSERPRFKLSAAPEHSRTRLPKEIYATKDDQAIQFYVEHYVVGHPDEPTAAHELRMVEWIHAPEFRDMMAAVGLASMSNLTGNKALVTMARQKYGLALQHTASSIANPQAMNLDISLRTVIMLAIYEVIRNKGRPTEALNPFYVGNLALPPAYSGWFDLCNRLAAPSDKPAVEILDIATRLLKLNAYLSNYALIDGRPKTSQIIRSALAIDAELDAWERQHSQGSVSSIWTILEERCAPGFFPSDGVFEDSYHVYADHWVARGWNHQRWLRLLTCRLLIEFSDRYPVSCAQVFSPANMAAEQQNILATIRRVARDLLVSIPTHYRHPRLERQHRDYIDMTSGGAGMGVVGLPNLLFQIQVAGSAPGVPRHYTVFARNMLETIFADTGMLQARGLAETLVVDGGVGGSGNNNSNNEVKQERADTPPEGVLTSIESLPSSRKKAPIVVPQPQTQLAGGQQLLWYHERPEESYS</sequence>
<reference evidence="3" key="1">
    <citation type="journal article" date="2011" name="Genetics">
        <title>Massive changes in genome architecture accompany the transition to self-fertility in the filamentous fungus Neurospora tetrasperma.</title>
        <authorList>
            <person name="Ellison C.E."/>
            <person name="Stajich J.E."/>
            <person name="Jacobson D.J."/>
            <person name="Natvig D.O."/>
            <person name="Lapidus A."/>
            <person name="Foster B."/>
            <person name="Aerts A."/>
            <person name="Riley R."/>
            <person name="Lindquist E.A."/>
            <person name="Grigoriev I.V."/>
            <person name="Taylor J.W."/>
        </authorList>
    </citation>
    <scope>NUCLEOTIDE SEQUENCE [LARGE SCALE GENOMIC DNA]</scope>
    <source>
        <strain evidence="3">FGSC 2508 / P0657</strain>
    </source>
</reference>
<dbReference type="AlphaFoldDB" id="F8MKN2"/>
<keyword evidence="3" id="KW-1185">Reference proteome</keyword>